<sequence length="661" mass="74249">MNMESFDCLQTFEFGYGFVLGICLHVTPSSNIPILACACDDFSVKLYTPSSCVQDEPNKLWTNVLSLKGHEDWVRGVDFTTVGNELFLASCSQDSFIRLWKIYETHTKETIAEDETFDLRLKQHNFTTIDNVGNEIKYTVMIDAVLSGHENWVNSAQWSSSNAETVKDLLLVSSSMDKTVVIWKFDEEQKLWVDGERMGEVGGNTLGFYGALFSKDAKYIISHSFNGALHAWRKNKESEWQPAITVSGHSSSVSDIDWEPKCGRFLLSTSEDQTTRLFAEWQSVEGTKTWHEIARPQIHGYDLNCIHMLSSVRFVSGADEKVLRVFDASQNFVTNLLNLTSHKIIDNIAEAAVGASVPALGLSNKAVYTNEPAPESGKKHASEQYIENLFIPVDLKQPPPETHLSQNSLWPECRKLYGHVYGLFCVTCNHAGTLIASAAKSSQPKYSEIILWEAGSWNQVASLPGHALTVTQMEFSPNDKYLLSVSRDRTWVLHYVEKTENGIVTNIAAASDKKLGHARIIWSCSWSVDSKFFATASRDKKVMVWELSDEDSSHKVVVTRKSVNNCQQPVTAVAYALKSFETKSHILAVGLESGQIKIVSICEANNYSFVDMLCFDVNMSHCLPLKRLKWRPSDKPSESDDTLFLASCSQDHQIKLFKLYF</sequence>
<dbReference type="Pfam" id="PF00400">
    <property type="entry name" value="WD40"/>
    <property type="match status" value="5"/>
</dbReference>
<dbReference type="FunFam" id="2.130.10.10:FF:000400">
    <property type="entry name" value="Elongator acetyltransferase complex subunit 2"/>
    <property type="match status" value="1"/>
</dbReference>
<dbReference type="InterPro" id="IPR020472">
    <property type="entry name" value="WD40_PAC1"/>
</dbReference>
<comment type="pathway">
    <text evidence="3">tRNA modification; 5-methoxycarbonylmethyl-2-thiouridine-tRNA biosynthesis.</text>
</comment>
<evidence type="ECO:0000256" key="3">
    <source>
        <dbReference type="ARBA" id="ARBA00005043"/>
    </source>
</evidence>
<evidence type="ECO:0000256" key="6">
    <source>
        <dbReference type="ARBA" id="ARBA00022490"/>
    </source>
</evidence>
<dbReference type="PROSITE" id="PS50294">
    <property type="entry name" value="WD_REPEATS_REGION"/>
    <property type="match status" value="1"/>
</dbReference>
<evidence type="ECO:0000256" key="11">
    <source>
        <dbReference type="PROSITE-ProRule" id="PRU00221"/>
    </source>
</evidence>
<dbReference type="EMBL" id="LR784836">
    <property type="protein sequence ID" value="CAB3242288.1"/>
    <property type="molecule type" value="mRNA"/>
</dbReference>
<dbReference type="SUPFAM" id="SSF50978">
    <property type="entry name" value="WD40 repeat-like"/>
    <property type="match status" value="2"/>
</dbReference>
<dbReference type="PANTHER" id="PTHR44111">
    <property type="entry name" value="ELONGATOR COMPLEX PROTEIN 2"/>
    <property type="match status" value="1"/>
</dbReference>
<evidence type="ECO:0000256" key="8">
    <source>
        <dbReference type="ARBA" id="ARBA00022694"/>
    </source>
</evidence>
<dbReference type="AlphaFoldDB" id="A0A6F9DCJ5"/>
<comment type="similarity">
    <text evidence="4">Belongs to the WD repeat ELP2 family.</text>
</comment>
<feature type="repeat" description="WD" evidence="11">
    <location>
        <begin position="146"/>
        <end position="193"/>
    </location>
</feature>
<dbReference type="GO" id="GO:0033588">
    <property type="term" value="C:elongator holoenzyme complex"/>
    <property type="evidence" value="ECO:0007669"/>
    <property type="project" value="InterPro"/>
</dbReference>
<dbReference type="InterPro" id="IPR001680">
    <property type="entry name" value="WD40_rpt"/>
</dbReference>
<evidence type="ECO:0000256" key="9">
    <source>
        <dbReference type="ARBA" id="ARBA00022737"/>
    </source>
</evidence>
<dbReference type="SMART" id="SM00320">
    <property type="entry name" value="WD40"/>
    <property type="match status" value="10"/>
</dbReference>
<reference evidence="12" key="1">
    <citation type="submission" date="2020-04" db="EMBL/GenBank/DDBJ databases">
        <authorList>
            <person name="Neveu A P."/>
        </authorList>
    </citation>
    <scope>NUCLEOTIDE SEQUENCE</scope>
    <source>
        <tissue evidence="12">Whole embryo</tissue>
    </source>
</reference>
<feature type="repeat" description="WD" evidence="11">
    <location>
        <begin position="67"/>
        <end position="110"/>
    </location>
</feature>
<organism evidence="12">
    <name type="scientific">Phallusia mammillata</name>
    <dbReference type="NCBI Taxonomy" id="59560"/>
    <lineage>
        <taxon>Eukaryota</taxon>
        <taxon>Metazoa</taxon>
        <taxon>Chordata</taxon>
        <taxon>Tunicata</taxon>
        <taxon>Ascidiacea</taxon>
        <taxon>Phlebobranchia</taxon>
        <taxon>Ascidiidae</taxon>
        <taxon>Phallusia</taxon>
    </lineage>
</organism>
<proteinExistence type="evidence at transcript level"/>
<keyword evidence="8" id="KW-0819">tRNA processing</keyword>
<evidence type="ECO:0000256" key="4">
    <source>
        <dbReference type="ARBA" id="ARBA00005881"/>
    </source>
</evidence>
<evidence type="ECO:0000256" key="10">
    <source>
        <dbReference type="ARBA" id="ARBA00023242"/>
    </source>
</evidence>
<evidence type="ECO:0000313" key="12">
    <source>
        <dbReference type="EMBL" id="CAB3242288.1"/>
    </source>
</evidence>
<protein>
    <recommendedName>
        <fullName evidence="5">Elongator complex protein 2</fullName>
    </recommendedName>
</protein>
<dbReference type="PANTHER" id="PTHR44111:SF1">
    <property type="entry name" value="ELONGATOR COMPLEX PROTEIN 2"/>
    <property type="match status" value="1"/>
</dbReference>
<dbReference type="InterPro" id="IPR037289">
    <property type="entry name" value="Elp2"/>
</dbReference>
<evidence type="ECO:0000256" key="2">
    <source>
        <dbReference type="ARBA" id="ARBA00004496"/>
    </source>
</evidence>
<name>A0A6F9DCJ5_9ASCI</name>
<accession>A0A6F9DCJ5</accession>
<keyword evidence="6" id="KW-0963">Cytoplasm</keyword>
<feature type="repeat" description="WD" evidence="11">
    <location>
        <begin position="514"/>
        <end position="555"/>
    </location>
</feature>
<dbReference type="Gene3D" id="2.130.10.10">
    <property type="entry name" value="YVTN repeat-like/Quinoprotein amine dehydrogenase"/>
    <property type="match status" value="4"/>
</dbReference>
<evidence type="ECO:0000256" key="5">
    <source>
        <dbReference type="ARBA" id="ARBA00020267"/>
    </source>
</evidence>
<dbReference type="InterPro" id="IPR015943">
    <property type="entry name" value="WD40/YVTN_repeat-like_dom_sf"/>
</dbReference>
<evidence type="ECO:0000256" key="7">
    <source>
        <dbReference type="ARBA" id="ARBA00022574"/>
    </source>
</evidence>
<dbReference type="InterPro" id="IPR036322">
    <property type="entry name" value="WD40_repeat_dom_sf"/>
</dbReference>
<keyword evidence="10" id="KW-0539">Nucleus</keyword>
<dbReference type="PROSITE" id="PS50082">
    <property type="entry name" value="WD_REPEATS_2"/>
    <property type="match status" value="4"/>
</dbReference>
<dbReference type="SUPFAM" id="SSF50998">
    <property type="entry name" value="Quinoprotein alcohol dehydrogenase-like"/>
    <property type="match status" value="1"/>
</dbReference>
<dbReference type="GO" id="GO:0005634">
    <property type="term" value="C:nucleus"/>
    <property type="evidence" value="ECO:0007669"/>
    <property type="project" value="UniProtKB-SubCell"/>
</dbReference>
<evidence type="ECO:0000256" key="1">
    <source>
        <dbReference type="ARBA" id="ARBA00004123"/>
    </source>
</evidence>
<comment type="subcellular location">
    <subcellularLocation>
        <location evidence="2">Cytoplasm</location>
    </subcellularLocation>
    <subcellularLocation>
        <location evidence="1">Nucleus</location>
    </subcellularLocation>
</comment>
<keyword evidence="9" id="KW-0677">Repeat</keyword>
<dbReference type="UniPathway" id="UPA00988"/>
<feature type="repeat" description="WD" evidence="11">
    <location>
        <begin position="246"/>
        <end position="278"/>
    </location>
</feature>
<dbReference type="PRINTS" id="PR00320">
    <property type="entry name" value="GPROTEINBRPT"/>
</dbReference>
<dbReference type="InterPro" id="IPR011047">
    <property type="entry name" value="Quinoprotein_ADH-like_sf"/>
</dbReference>
<dbReference type="GO" id="GO:0005737">
    <property type="term" value="C:cytoplasm"/>
    <property type="evidence" value="ECO:0007669"/>
    <property type="project" value="UniProtKB-SubCell"/>
</dbReference>
<keyword evidence="7 11" id="KW-0853">WD repeat</keyword>
<gene>
    <name evidence="12" type="primary">Elp2</name>
</gene>
<dbReference type="GO" id="GO:0002098">
    <property type="term" value="P:tRNA wobble uridine modification"/>
    <property type="evidence" value="ECO:0007669"/>
    <property type="project" value="InterPro"/>
</dbReference>